<accession>A0ABP8HLI7</accession>
<proteinExistence type="predicted"/>
<evidence type="ECO:0000313" key="1">
    <source>
        <dbReference type="EMBL" id="GAA4340836.1"/>
    </source>
</evidence>
<organism evidence="1 2">
    <name type="scientific">Streptomyces venetus</name>
    <dbReference type="NCBI Taxonomy" id="1701086"/>
    <lineage>
        <taxon>Bacteria</taxon>
        <taxon>Bacillati</taxon>
        <taxon>Actinomycetota</taxon>
        <taxon>Actinomycetes</taxon>
        <taxon>Kitasatosporales</taxon>
        <taxon>Streptomycetaceae</taxon>
        <taxon>Streptomyces</taxon>
    </lineage>
</organism>
<reference evidence="2" key="1">
    <citation type="journal article" date="2019" name="Int. J. Syst. Evol. Microbiol.">
        <title>The Global Catalogue of Microorganisms (GCM) 10K type strain sequencing project: providing services to taxonomists for standard genome sequencing and annotation.</title>
        <authorList>
            <consortium name="The Broad Institute Genomics Platform"/>
            <consortium name="The Broad Institute Genome Sequencing Center for Infectious Disease"/>
            <person name="Wu L."/>
            <person name="Ma J."/>
        </authorList>
    </citation>
    <scope>NUCLEOTIDE SEQUENCE [LARGE SCALE GENOMIC DNA]</scope>
    <source>
        <strain evidence="2">JCM 31290</strain>
    </source>
</reference>
<dbReference type="EMBL" id="BAABET010000022">
    <property type="protein sequence ID" value="GAA4340836.1"/>
    <property type="molecule type" value="Genomic_DNA"/>
</dbReference>
<protein>
    <recommendedName>
        <fullName evidence="3">Type IV secretion protein Rhs</fullName>
    </recommendedName>
</protein>
<name>A0ABP8HLI7_9ACTN</name>
<dbReference type="RefSeq" id="WP_345666355.1">
    <property type="nucleotide sequence ID" value="NZ_BAABET010000022.1"/>
</dbReference>
<evidence type="ECO:0008006" key="3">
    <source>
        <dbReference type="Google" id="ProtNLM"/>
    </source>
</evidence>
<evidence type="ECO:0000313" key="2">
    <source>
        <dbReference type="Proteomes" id="UP001501115"/>
    </source>
</evidence>
<sequence length="99" mass="11209">MSTHQRYGPNGEYLGSSVHKGDRIENFDELGRQVSTSWIYDDRVDTYGVGEGLTQREWKISDRETDVRDAAGEYLGSSWDAGTHSDYYDADGEYAGSDW</sequence>
<dbReference type="Proteomes" id="UP001501115">
    <property type="component" value="Unassembled WGS sequence"/>
</dbReference>
<gene>
    <name evidence="1" type="ORF">GCM10023086_76700</name>
</gene>
<comment type="caution">
    <text evidence="1">The sequence shown here is derived from an EMBL/GenBank/DDBJ whole genome shotgun (WGS) entry which is preliminary data.</text>
</comment>
<keyword evidence="2" id="KW-1185">Reference proteome</keyword>